<reference evidence="2" key="2">
    <citation type="submission" date="2022-01" db="EMBL/GenBank/DDBJ databases">
        <authorList>
            <person name="Yamashiro T."/>
            <person name="Shiraishi A."/>
            <person name="Satake H."/>
            <person name="Nakayama K."/>
        </authorList>
    </citation>
    <scope>NUCLEOTIDE SEQUENCE</scope>
</reference>
<proteinExistence type="predicted"/>
<protein>
    <submittedName>
        <fullName evidence="2">Uncharacterized protein</fullName>
    </submittedName>
</protein>
<evidence type="ECO:0000313" key="2">
    <source>
        <dbReference type="EMBL" id="GJS82741.1"/>
    </source>
</evidence>
<keyword evidence="3" id="KW-1185">Reference proteome</keyword>
<feature type="region of interest" description="Disordered" evidence="1">
    <location>
        <begin position="1"/>
        <end position="20"/>
    </location>
</feature>
<organism evidence="2 3">
    <name type="scientific">Tanacetum coccineum</name>
    <dbReference type="NCBI Taxonomy" id="301880"/>
    <lineage>
        <taxon>Eukaryota</taxon>
        <taxon>Viridiplantae</taxon>
        <taxon>Streptophyta</taxon>
        <taxon>Embryophyta</taxon>
        <taxon>Tracheophyta</taxon>
        <taxon>Spermatophyta</taxon>
        <taxon>Magnoliopsida</taxon>
        <taxon>eudicotyledons</taxon>
        <taxon>Gunneridae</taxon>
        <taxon>Pentapetalae</taxon>
        <taxon>asterids</taxon>
        <taxon>campanulids</taxon>
        <taxon>Asterales</taxon>
        <taxon>Asteraceae</taxon>
        <taxon>Asteroideae</taxon>
        <taxon>Anthemideae</taxon>
        <taxon>Anthemidinae</taxon>
        <taxon>Tanacetum</taxon>
    </lineage>
</organism>
<comment type="caution">
    <text evidence="2">The sequence shown here is derived from an EMBL/GenBank/DDBJ whole genome shotgun (WGS) entry which is preliminary data.</text>
</comment>
<dbReference type="Proteomes" id="UP001151760">
    <property type="component" value="Unassembled WGS sequence"/>
</dbReference>
<accession>A0ABQ4Z0I1</accession>
<sequence length="106" mass="12410">MDKKLTQSNPPTPEKPPMSIISSIPTIEKKPDEHEICPYLTKKEYQQLLVDEAAFKEHLEEEAKAKKEQAIYDKELEEFLKAQQAHDELFRMECGVKSVRIRNRLI</sequence>
<dbReference type="EMBL" id="BQNB010010847">
    <property type="protein sequence ID" value="GJS82741.1"/>
    <property type="molecule type" value="Genomic_DNA"/>
</dbReference>
<evidence type="ECO:0000256" key="1">
    <source>
        <dbReference type="SAM" id="MobiDB-lite"/>
    </source>
</evidence>
<gene>
    <name evidence="2" type="ORF">Tco_0749282</name>
</gene>
<reference evidence="2" key="1">
    <citation type="journal article" date="2022" name="Int. J. Mol. Sci.">
        <title>Draft Genome of Tanacetum Coccineum: Genomic Comparison of Closely Related Tanacetum-Family Plants.</title>
        <authorList>
            <person name="Yamashiro T."/>
            <person name="Shiraishi A."/>
            <person name="Nakayama K."/>
            <person name="Satake H."/>
        </authorList>
    </citation>
    <scope>NUCLEOTIDE SEQUENCE</scope>
</reference>
<name>A0ABQ4Z0I1_9ASTR</name>
<evidence type="ECO:0000313" key="3">
    <source>
        <dbReference type="Proteomes" id="UP001151760"/>
    </source>
</evidence>